<evidence type="ECO:0000256" key="3">
    <source>
        <dbReference type="ARBA" id="ARBA00004496"/>
    </source>
</evidence>
<comment type="subunit">
    <text evidence="9">Homotetramer.</text>
</comment>
<dbReference type="RefSeq" id="WP_087111055.1">
    <property type="nucleotide sequence ID" value="NZ_CBCSCN010000006.1"/>
</dbReference>
<dbReference type="GO" id="GO:0006508">
    <property type="term" value="P:proteolysis"/>
    <property type="evidence" value="ECO:0007669"/>
    <property type="project" value="UniProtKB-KW"/>
</dbReference>
<dbReference type="NCBIfam" id="TIGR00504">
    <property type="entry name" value="pyro_pdase"/>
    <property type="match status" value="1"/>
</dbReference>
<comment type="catalytic activity">
    <reaction evidence="1 9 10">
        <text>Release of an N-terminal pyroglutamyl group from a polypeptide, the second amino acid generally not being Pro.</text>
        <dbReference type="EC" id="3.4.19.3"/>
    </reaction>
</comment>
<dbReference type="NCBIfam" id="NF009676">
    <property type="entry name" value="PRK13197.1"/>
    <property type="match status" value="1"/>
</dbReference>
<keyword evidence="12" id="KW-1185">Reference proteome</keyword>
<comment type="similarity">
    <text evidence="4 9">Belongs to the peptidase C15 family.</text>
</comment>
<dbReference type="CDD" id="cd00501">
    <property type="entry name" value="Peptidase_C15"/>
    <property type="match status" value="1"/>
</dbReference>
<dbReference type="PROSITE" id="PS01334">
    <property type="entry name" value="PYRASE_CYS"/>
    <property type="match status" value="1"/>
</dbReference>
<dbReference type="EC" id="3.4.19.3" evidence="9"/>
<evidence type="ECO:0000256" key="7">
    <source>
        <dbReference type="ARBA" id="ARBA00022801"/>
    </source>
</evidence>
<evidence type="ECO:0000313" key="12">
    <source>
        <dbReference type="Proteomes" id="UP000196573"/>
    </source>
</evidence>
<dbReference type="InterPro" id="IPR036440">
    <property type="entry name" value="Peptidase_C15-like_sf"/>
</dbReference>
<dbReference type="Pfam" id="PF01470">
    <property type="entry name" value="Peptidase_C15"/>
    <property type="match status" value="1"/>
</dbReference>
<keyword evidence="7 9" id="KW-0378">Hydrolase</keyword>
<keyword evidence="6 9" id="KW-0645">Protease</keyword>
<dbReference type="InterPro" id="IPR000816">
    <property type="entry name" value="Peptidase_C15"/>
</dbReference>
<organism evidence="11 12">
    <name type="scientific">Parendozoicomonas haliclonae</name>
    <dbReference type="NCBI Taxonomy" id="1960125"/>
    <lineage>
        <taxon>Bacteria</taxon>
        <taxon>Pseudomonadati</taxon>
        <taxon>Pseudomonadota</taxon>
        <taxon>Gammaproteobacteria</taxon>
        <taxon>Oceanospirillales</taxon>
        <taxon>Endozoicomonadaceae</taxon>
        <taxon>Parendozoicomonas</taxon>
    </lineage>
</organism>
<feature type="active site" evidence="9">
    <location>
        <position position="165"/>
    </location>
</feature>
<dbReference type="InterPro" id="IPR016125">
    <property type="entry name" value="Peptidase_C15-like"/>
</dbReference>
<dbReference type="OrthoDB" id="9779738at2"/>
<proteinExistence type="inferred from homology"/>
<dbReference type="PRINTS" id="PR00706">
    <property type="entry name" value="PYROGLUPTASE"/>
</dbReference>
<protein>
    <recommendedName>
        <fullName evidence="9">Pyrrolidone-carboxylate peptidase</fullName>
        <ecNumber evidence="9">3.4.19.3</ecNumber>
    </recommendedName>
    <alternativeName>
        <fullName evidence="9">5-oxoprolyl-peptidase</fullName>
    </alternativeName>
    <alternativeName>
        <fullName evidence="9">Pyroglutamyl-peptidase I</fullName>
        <shortName evidence="9">PGP-I</shortName>
        <shortName evidence="9">Pyrase</shortName>
    </alternativeName>
</protein>
<accession>A0A1X7AM37</accession>
<dbReference type="HAMAP" id="MF_00417">
    <property type="entry name" value="Pyrrolid_peptidase"/>
    <property type="match status" value="1"/>
</dbReference>
<dbReference type="EMBL" id="FWPT01000006">
    <property type="protein sequence ID" value="SMA48755.1"/>
    <property type="molecule type" value="Genomic_DNA"/>
</dbReference>
<dbReference type="Gene3D" id="3.40.630.20">
    <property type="entry name" value="Peptidase C15, pyroglutamyl peptidase I-like"/>
    <property type="match status" value="1"/>
</dbReference>
<sequence length="212" mass="22260">MKTVLITGFEPFDGAAINPSLEAAQQLSGLEIPGGVIRTVTVPVVRGKAVDCVLNAVEEIKPDIVILVGQAAGRIGVMPERIAINVDDFRIPDNEGNQAIDLPVVEGGPAAYFTTLPIKAMVKAMGEAGVTSSVSNTAGTFVCNHLFYGVMHALRDTNIKAGFIHIPLIPEQSIKGERPSMMLEAIVKGLRVCAETAVTVDSDIAEVGGQIA</sequence>
<dbReference type="GO" id="GO:0016920">
    <property type="term" value="F:pyroglutamyl-peptidase activity"/>
    <property type="evidence" value="ECO:0007669"/>
    <property type="project" value="UniProtKB-UniRule"/>
</dbReference>
<dbReference type="PANTHER" id="PTHR23402:SF1">
    <property type="entry name" value="PYROGLUTAMYL-PEPTIDASE I"/>
    <property type="match status" value="1"/>
</dbReference>
<evidence type="ECO:0000256" key="4">
    <source>
        <dbReference type="ARBA" id="ARBA00006641"/>
    </source>
</evidence>
<dbReference type="InterPro" id="IPR033694">
    <property type="entry name" value="PGPEP1_Cys_AS"/>
</dbReference>
<gene>
    <name evidence="11" type="primary">pcp_1</name>
    <name evidence="9" type="synonym">pcp</name>
    <name evidence="11" type="ORF">EHSB41UT_02872</name>
</gene>
<reference evidence="11 12" key="1">
    <citation type="submission" date="2017-03" db="EMBL/GenBank/DDBJ databases">
        <authorList>
            <person name="Afonso C.L."/>
            <person name="Miller P.J."/>
            <person name="Scott M.A."/>
            <person name="Spackman E."/>
            <person name="Goraichik I."/>
            <person name="Dimitrov K.M."/>
            <person name="Suarez D.L."/>
            <person name="Swayne D.E."/>
        </authorList>
    </citation>
    <scope>NUCLEOTIDE SEQUENCE [LARGE SCALE GENOMIC DNA]</scope>
    <source>
        <strain evidence="11">SB41UT1</strain>
    </source>
</reference>
<dbReference type="GO" id="GO:0005829">
    <property type="term" value="C:cytosol"/>
    <property type="evidence" value="ECO:0007669"/>
    <property type="project" value="InterPro"/>
</dbReference>
<feature type="active site" evidence="9">
    <location>
        <position position="80"/>
    </location>
</feature>
<comment type="function">
    <text evidence="2 9">Removes 5-oxoproline from various penultimate amino acid residues except L-proline.</text>
</comment>
<evidence type="ECO:0000256" key="1">
    <source>
        <dbReference type="ARBA" id="ARBA00001770"/>
    </source>
</evidence>
<dbReference type="Proteomes" id="UP000196573">
    <property type="component" value="Unassembled WGS sequence"/>
</dbReference>
<evidence type="ECO:0000313" key="11">
    <source>
        <dbReference type="EMBL" id="SMA48755.1"/>
    </source>
</evidence>
<dbReference type="PANTHER" id="PTHR23402">
    <property type="entry name" value="PROTEASE FAMILY C15 PYROGLUTAMYL-PEPTIDASE I-RELATED"/>
    <property type="match status" value="1"/>
</dbReference>
<dbReference type="InterPro" id="IPR029762">
    <property type="entry name" value="PGP-I_bact-type"/>
</dbReference>
<evidence type="ECO:0000256" key="8">
    <source>
        <dbReference type="ARBA" id="ARBA00022807"/>
    </source>
</evidence>
<dbReference type="SUPFAM" id="SSF53182">
    <property type="entry name" value="Pyrrolidone carboxyl peptidase (pyroglutamate aminopeptidase)"/>
    <property type="match status" value="1"/>
</dbReference>
<evidence type="ECO:0000256" key="2">
    <source>
        <dbReference type="ARBA" id="ARBA00002280"/>
    </source>
</evidence>
<dbReference type="AlphaFoldDB" id="A0A1X7AM37"/>
<evidence type="ECO:0000256" key="9">
    <source>
        <dbReference type="HAMAP-Rule" id="MF_00417"/>
    </source>
</evidence>
<name>A0A1X7AM37_9GAMM</name>
<evidence type="ECO:0000256" key="10">
    <source>
        <dbReference type="PROSITE-ProRule" id="PRU10077"/>
    </source>
</evidence>
<feature type="active site" evidence="9 10">
    <location>
        <position position="143"/>
    </location>
</feature>
<keyword evidence="8 9" id="KW-0788">Thiol protease</keyword>
<dbReference type="PIRSF" id="PIRSF015592">
    <property type="entry name" value="Prld-crbxl_pptds"/>
    <property type="match status" value="1"/>
</dbReference>
<keyword evidence="5 9" id="KW-0963">Cytoplasm</keyword>
<dbReference type="FunFam" id="3.40.630.20:FF:000001">
    <property type="entry name" value="Pyrrolidone-carboxylate peptidase"/>
    <property type="match status" value="1"/>
</dbReference>
<comment type="subcellular location">
    <subcellularLocation>
        <location evidence="3 9">Cytoplasm</location>
    </subcellularLocation>
</comment>
<evidence type="ECO:0000256" key="6">
    <source>
        <dbReference type="ARBA" id="ARBA00022670"/>
    </source>
</evidence>
<evidence type="ECO:0000256" key="5">
    <source>
        <dbReference type="ARBA" id="ARBA00022490"/>
    </source>
</evidence>